<reference evidence="3 4" key="1">
    <citation type="submission" date="2016-08" db="EMBL/GenBank/DDBJ databases">
        <title>Complete genome sequence of Streptomyces agglomeratus strain 6-3-2, a novel anti-MRSA actinomycete isolated from Wuli of Tebit, China.</title>
        <authorList>
            <person name="Chen X."/>
        </authorList>
    </citation>
    <scope>NUCLEOTIDE SEQUENCE [LARGE SCALE GENOMIC DNA]</scope>
    <source>
        <strain evidence="3 4">6-3-2</strain>
    </source>
</reference>
<proteinExistence type="predicted"/>
<name>A0A1E5PD64_9ACTN</name>
<protein>
    <recommendedName>
        <fullName evidence="2">DUF4232 domain-containing protein</fullName>
    </recommendedName>
</protein>
<feature type="compositionally biased region" description="Low complexity" evidence="1">
    <location>
        <begin position="35"/>
        <end position="51"/>
    </location>
</feature>
<sequence>MGMRGAGAAVVWAVAGMLALSGCAFLVPDGEGEAKPTPAAKPVPARSATAAPAPPLPVSPSAEPRGAGCSSDAPEVSMGEVQAALGHRAVGLTLTNCGKDPYQVFGYPSVQALGTDGKVLDVWVKRGSSYMGTDKGPTLVILAAGESVRSLLSWTSNPETGRLQQASALRIAPAAGEAARRFPLEGSDVRTVDELTLTAWHAAATG</sequence>
<evidence type="ECO:0000259" key="2">
    <source>
        <dbReference type="Pfam" id="PF14016"/>
    </source>
</evidence>
<dbReference type="Proteomes" id="UP000095759">
    <property type="component" value="Unassembled WGS sequence"/>
</dbReference>
<comment type="caution">
    <text evidence="3">The sequence shown here is derived from an EMBL/GenBank/DDBJ whole genome shotgun (WGS) entry which is preliminary data.</text>
</comment>
<feature type="domain" description="DUF4232" evidence="2">
    <location>
        <begin position="69"/>
        <end position="201"/>
    </location>
</feature>
<evidence type="ECO:0000256" key="1">
    <source>
        <dbReference type="SAM" id="MobiDB-lite"/>
    </source>
</evidence>
<accession>A0A1E5PD64</accession>
<dbReference type="AlphaFoldDB" id="A0A1E5PD64"/>
<gene>
    <name evidence="3" type="ORF">AS594_26260</name>
</gene>
<dbReference type="InterPro" id="IPR025326">
    <property type="entry name" value="DUF4232"/>
</dbReference>
<organism evidence="3 4">
    <name type="scientific">Streptomyces agglomeratus</name>
    <dbReference type="NCBI Taxonomy" id="285458"/>
    <lineage>
        <taxon>Bacteria</taxon>
        <taxon>Bacillati</taxon>
        <taxon>Actinomycetota</taxon>
        <taxon>Actinomycetes</taxon>
        <taxon>Kitasatosporales</taxon>
        <taxon>Streptomycetaceae</taxon>
        <taxon>Streptomyces</taxon>
    </lineage>
</organism>
<dbReference type="Pfam" id="PF14016">
    <property type="entry name" value="DUF4232"/>
    <property type="match status" value="1"/>
</dbReference>
<dbReference type="STRING" id="285458.BGM19_10665"/>
<keyword evidence="4" id="KW-1185">Reference proteome</keyword>
<feature type="region of interest" description="Disordered" evidence="1">
    <location>
        <begin position="33"/>
        <end position="74"/>
    </location>
</feature>
<evidence type="ECO:0000313" key="3">
    <source>
        <dbReference type="EMBL" id="OEJ27466.1"/>
    </source>
</evidence>
<dbReference type="PROSITE" id="PS51257">
    <property type="entry name" value="PROKAR_LIPOPROTEIN"/>
    <property type="match status" value="1"/>
</dbReference>
<evidence type="ECO:0000313" key="4">
    <source>
        <dbReference type="Proteomes" id="UP000095759"/>
    </source>
</evidence>
<dbReference type="EMBL" id="MEHJ01000001">
    <property type="protein sequence ID" value="OEJ27466.1"/>
    <property type="molecule type" value="Genomic_DNA"/>
</dbReference>